<organism evidence="2 3">
    <name type="scientific">Gloeothece verrucosa (strain PCC 7822)</name>
    <name type="common">Cyanothece sp. (strain PCC 7822)</name>
    <dbReference type="NCBI Taxonomy" id="497965"/>
    <lineage>
        <taxon>Bacteria</taxon>
        <taxon>Bacillati</taxon>
        <taxon>Cyanobacteriota</taxon>
        <taxon>Cyanophyceae</taxon>
        <taxon>Oscillatoriophycideae</taxon>
        <taxon>Chroococcales</taxon>
        <taxon>Aphanothecaceae</taxon>
        <taxon>Gloeothece</taxon>
        <taxon>Gloeothece verrucosa</taxon>
    </lineage>
</organism>
<evidence type="ECO:0000256" key="1">
    <source>
        <dbReference type="SAM" id="MobiDB-lite"/>
    </source>
</evidence>
<gene>
    <name evidence="2" type="ordered locus">Cyan7822_6474</name>
</gene>
<protein>
    <submittedName>
        <fullName evidence="2">Heat shock protein DnaJ domain protein</fullName>
    </submittedName>
</protein>
<accession>E0UMS3</accession>
<keyword evidence="2" id="KW-0614">Plasmid</keyword>
<sequence>MYTQQQILEIAQLPETCFRYRCHIDNLINFYKWAKNQWTATAVKEFTSEHNLNLRKNSDRARLGWLMAIEYVKCLPPAQPEPSAEPKNSQQPEREQQLEQDHNRVAQVVKVLATAIAYLPPVPPTNGLEQTPPYCILGKPIYFDELVRNYKILAQKWHPDLCSHPEAQERFQLVTAIFKELKTSWFKKYSPLIAACTIGSENLKRARNKTFPFTAESFWQ</sequence>
<dbReference type="Gene3D" id="1.10.287.110">
    <property type="entry name" value="DnaJ domain"/>
    <property type="match status" value="1"/>
</dbReference>
<dbReference type="AlphaFoldDB" id="E0UMS3"/>
<dbReference type="CDD" id="cd06257">
    <property type="entry name" value="DnaJ"/>
    <property type="match status" value="1"/>
</dbReference>
<dbReference type="Proteomes" id="UP000008206">
    <property type="component" value="Plasmid Cy782202"/>
</dbReference>
<evidence type="ECO:0000313" key="3">
    <source>
        <dbReference type="Proteomes" id="UP000008206"/>
    </source>
</evidence>
<name>E0UMS3_GLOV7</name>
<keyword evidence="2" id="KW-0346">Stress response</keyword>
<geneLocation type="plasmid" evidence="2 3">
    <name>Cy782202</name>
</geneLocation>
<dbReference type="OrthoDB" id="425568at2"/>
<keyword evidence="3" id="KW-1185">Reference proteome</keyword>
<dbReference type="InterPro" id="IPR036869">
    <property type="entry name" value="J_dom_sf"/>
</dbReference>
<proteinExistence type="predicted"/>
<dbReference type="KEGG" id="cyj:Cyan7822_6474"/>
<dbReference type="InterPro" id="IPR001623">
    <property type="entry name" value="DnaJ_domain"/>
</dbReference>
<dbReference type="RefSeq" id="WP_013334999.1">
    <property type="nucleotide sequence ID" value="NC_014534.1"/>
</dbReference>
<dbReference type="HOGENOM" id="CLU_1254218_0_0_3"/>
<feature type="region of interest" description="Disordered" evidence="1">
    <location>
        <begin position="79"/>
        <end position="99"/>
    </location>
</feature>
<evidence type="ECO:0000313" key="2">
    <source>
        <dbReference type="EMBL" id="ADN18253.1"/>
    </source>
</evidence>
<dbReference type="EMBL" id="CP002200">
    <property type="protein sequence ID" value="ADN18253.1"/>
    <property type="molecule type" value="Genomic_DNA"/>
</dbReference>
<dbReference type="SUPFAM" id="SSF46565">
    <property type="entry name" value="Chaperone J-domain"/>
    <property type="match status" value="1"/>
</dbReference>
<reference evidence="3" key="1">
    <citation type="journal article" date="2011" name="MBio">
        <title>Novel metabolic attributes of the genus Cyanothece, comprising a group of unicellular nitrogen-fixing Cyanobacteria.</title>
        <authorList>
            <person name="Bandyopadhyay A."/>
            <person name="Elvitigala T."/>
            <person name="Welsh E."/>
            <person name="Stockel J."/>
            <person name="Liberton M."/>
            <person name="Min H."/>
            <person name="Sherman L.A."/>
            <person name="Pakrasi H.B."/>
        </authorList>
    </citation>
    <scope>NUCLEOTIDE SEQUENCE [LARGE SCALE GENOMIC DNA]</scope>
    <source>
        <strain evidence="3">PCC 7822</strain>
        <plasmid evidence="3">Cy782202</plasmid>
    </source>
</reference>